<proteinExistence type="inferred from homology"/>
<comment type="subcellular location">
    <subcellularLocation>
        <location evidence="2">Endomembrane system</location>
        <topology evidence="2">Single-pass type IV membrane protein</topology>
    </subcellularLocation>
</comment>
<evidence type="ECO:0000313" key="5">
    <source>
        <dbReference type="Ensembl" id="ENSCMMP00000020231.1"/>
    </source>
</evidence>
<dbReference type="Proteomes" id="UP000694556">
    <property type="component" value="Unassembled WGS sequence"/>
</dbReference>
<dbReference type="GO" id="GO:0016020">
    <property type="term" value="C:membrane"/>
    <property type="evidence" value="ECO:0007669"/>
    <property type="project" value="InterPro"/>
</dbReference>
<dbReference type="GO" id="GO:0016192">
    <property type="term" value="P:vesicle-mediated transport"/>
    <property type="evidence" value="ECO:0007669"/>
    <property type="project" value="InterPro"/>
</dbReference>
<comment type="similarity">
    <text evidence="1">Belongs to the synaptobrevin family.</text>
</comment>
<dbReference type="GO" id="GO:0012505">
    <property type="term" value="C:endomembrane system"/>
    <property type="evidence" value="ECO:0007669"/>
    <property type="project" value="UniProtKB-SubCell"/>
</dbReference>
<name>A0A8C3CET8_CAIMO</name>
<dbReference type="Pfam" id="PF00957">
    <property type="entry name" value="Synaptobrevin"/>
    <property type="match status" value="1"/>
</dbReference>
<dbReference type="PROSITE" id="PS50892">
    <property type="entry name" value="V_SNARE"/>
    <property type="match status" value="1"/>
</dbReference>
<reference evidence="5" key="2">
    <citation type="submission" date="2025-09" db="UniProtKB">
        <authorList>
            <consortium name="Ensembl"/>
        </authorList>
    </citation>
    <scope>IDENTIFICATION</scope>
</reference>
<dbReference type="Ensembl" id="ENSCMMT00000022204.1">
    <property type="protein sequence ID" value="ENSCMMP00000020231.1"/>
    <property type="gene ID" value="ENSCMMG00000012747.1"/>
</dbReference>
<evidence type="ECO:0000256" key="1">
    <source>
        <dbReference type="ARBA" id="ARBA00008025"/>
    </source>
</evidence>
<dbReference type="SUPFAM" id="SSF58038">
    <property type="entry name" value="SNARE fusion complex"/>
    <property type="match status" value="1"/>
</dbReference>
<evidence type="ECO:0000256" key="2">
    <source>
        <dbReference type="ARBA" id="ARBA00046280"/>
    </source>
</evidence>
<keyword evidence="6" id="KW-1185">Reference proteome</keyword>
<evidence type="ECO:0000259" key="4">
    <source>
        <dbReference type="PROSITE" id="PS50892"/>
    </source>
</evidence>
<feature type="domain" description="V-SNARE coiled-coil homology" evidence="4">
    <location>
        <begin position="1"/>
        <end position="51"/>
    </location>
</feature>
<accession>A0A8C3CET8</accession>
<dbReference type="Gene3D" id="1.20.5.110">
    <property type="match status" value="1"/>
</dbReference>
<dbReference type="InterPro" id="IPR042855">
    <property type="entry name" value="V_SNARE_CC"/>
</dbReference>
<keyword evidence="3" id="KW-0175">Coiled coil</keyword>
<organism evidence="5 6">
    <name type="scientific">Cairina moschata</name>
    <name type="common">Muscovy duck</name>
    <dbReference type="NCBI Taxonomy" id="8855"/>
    <lineage>
        <taxon>Eukaryota</taxon>
        <taxon>Metazoa</taxon>
        <taxon>Chordata</taxon>
        <taxon>Craniata</taxon>
        <taxon>Vertebrata</taxon>
        <taxon>Euteleostomi</taxon>
        <taxon>Archelosauria</taxon>
        <taxon>Archosauria</taxon>
        <taxon>Dinosauria</taxon>
        <taxon>Saurischia</taxon>
        <taxon>Theropoda</taxon>
        <taxon>Coelurosauria</taxon>
        <taxon>Aves</taxon>
        <taxon>Neognathae</taxon>
        <taxon>Galloanserae</taxon>
        <taxon>Anseriformes</taxon>
        <taxon>Anatidae</taxon>
        <taxon>Anatinae</taxon>
        <taxon>Cairina</taxon>
    </lineage>
</organism>
<reference evidence="5" key="1">
    <citation type="submission" date="2025-08" db="UniProtKB">
        <authorList>
            <consortium name="Ensembl"/>
        </authorList>
    </citation>
    <scope>IDENTIFICATION</scope>
</reference>
<sequence>EVEGVKSIMSQNVERILARGENLEHLRNKTEDLEATVRGHCGDTGDIAGTRVCGSRGGGVPGSLVPKVAPRSPRGPGCVWGNWVLKVAPGPQMWAMRSSRWHWVPMGSLNVWDRVPKATPGPQGVLKIGASGPHR</sequence>
<protein>
    <recommendedName>
        <fullName evidence="4">V-SNARE coiled-coil homology domain-containing protein</fullName>
    </recommendedName>
</protein>
<evidence type="ECO:0000256" key="3">
    <source>
        <dbReference type="PROSITE-ProRule" id="PRU00290"/>
    </source>
</evidence>
<dbReference type="PROSITE" id="PS00417">
    <property type="entry name" value="SYNAPTOBREVIN"/>
    <property type="match status" value="1"/>
</dbReference>
<dbReference type="AlphaFoldDB" id="A0A8C3CET8"/>
<dbReference type="InterPro" id="IPR001388">
    <property type="entry name" value="Synaptobrevin-like"/>
</dbReference>
<evidence type="ECO:0000313" key="6">
    <source>
        <dbReference type="Proteomes" id="UP000694556"/>
    </source>
</evidence>